<evidence type="ECO:0000313" key="4">
    <source>
        <dbReference type="EMBL" id="MCP3730965.1"/>
    </source>
</evidence>
<comment type="similarity">
    <text evidence="1">Belongs to the non-flavoprotein flavin reductase family.</text>
</comment>
<reference evidence="4" key="1">
    <citation type="submission" date="2022-05" db="EMBL/GenBank/DDBJ databases">
        <title>Sphingomonas sp. strain MG17 Genome sequencing and assembly.</title>
        <authorList>
            <person name="Kim I."/>
        </authorList>
    </citation>
    <scope>NUCLEOTIDE SEQUENCE</scope>
    <source>
        <strain evidence="4">MG17</strain>
    </source>
</reference>
<proteinExistence type="inferred from homology"/>
<dbReference type="PANTHER" id="PTHR30466">
    <property type="entry name" value="FLAVIN REDUCTASE"/>
    <property type="match status" value="1"/>
</dbReference>
<gene>
    <name evidence="4" type="ORF">M9978_11035</name>
</gene>
<dbReference type="Proteomes" id="UP001139451">
    <property type="component" value="Unassembled WGS sequence"/>
</dbReference>
<comment type="caution">
    <text evidence="4">The sequence shown here is derived from an EMBL/GenBank/DDBJ whole genome shotgun (WGS) entry which is preliminary data.</text>
</comment>
<organism evidence="4 5">
    <name type="scientific">Sphingomonas tagetis</name>
    <dbReference type="NCBI Taxonomy" id="2949092"/>
    <lineage>
        <taxon>Bacteria</taxon>
        <taxon>Pseudomonadati</taxon>
        <taxon>Pseudomonadota</taxon>
        <taxon>Alphaproteobacteria</taxon>
        <taxon>Sphingomonadales</taxon>
        <taxon>Sphingomonadaceae</taxon>
        <taxon>Sphingomonas</taxon>
    </lineage>
</organism>
<dbReference type="InterPro" id="IPR012349">
    <property type="entry name" value="Split_barrel_FMN-bd"/>
</dbReference>
<dbReference type="EMBL" id="JAMLDX010000007">
    <property type="protein sequence ID" value="MCP3730965.1"/>
    <property type="molecule type" value="Genomic_DNA"/>
</dbReference>
<dbReference type="Gene3D" id="2.30.110.10">
    <property type="entry name" value="Electron Transport, Fmn-binding Protein, Chain A"/>
    <property type="match status" value="1"/>
</dbReference>
<evidence type="ECO:0000313" key="5">
    <source>
        <dbReference type="Proteomes" id="UP001139451"/>
    </source>
</evidence>
<evidence type="ECO:0000259" key="3">
    <source>
        <dbReference type="SMART" id="SM00903"/>
    </source>
</evidence>
<protein>
    <submittedName>
        <fullName evidence="4">Flavin reductase family protein</fullName>
    </submittedName>
</protein>
<dbReference type="Pfam" id="PF01613">
    <property type="entry name" value="Flavin_Reduct"/>
    <property type="match status" value="1"/>
</dbReference>
<keyword evidence="5" id="KW-1185">Reference proteome</keyword>
<dbReference type="SUPFAM" id="SSF50475">
    <property type="entry name" value="FMN-binding split barrel"/>
    <property type="match status" value="1"/>
</dbReference>
<dbReference type="RefSeq" id="WP_254293100.1">
    <property type="nucleotide sequence ID" value="NZ_JAMLDX010000007.1"/>
</dbReference>
<dbReference type="PANTHER" id="PTHR30466:SF11">
    <property type="entry name" value="FLAVIN-DEPENDENT MONOOXYGENASE, REDUCTASE SUBUNIT HSAB"/>
    <property type="match status" value="1"/>
</dbReference>
<dbReference type="AlphaFoldDB" id="A0A9X2HS95"/>
<dbReference type="InterPro" id="IPR050268">
    <property type="entry name" value="NADH-dep_flavin_reductase"/>
</dbReference>
<sequence length="169" mass="17744">MSDTQVADRLKAAMRRLPGPVALVTTADPDGGGYAGLAASSVIPVSMGPPSMLVAVNRNASAHDAIERAGRFCLNLLCNSQAELVGLFSSSARRAERFDGERWADRDGLPYLPGACFSIFCDVAQTQVFGTHELFIGTVQEVLAGTGTDPMGWIEGGFARLQALEALGG</sequence>
<accession>A0A9X2HS95</accession>
<dbReference type="GO" id="GO:0010181">
    <property type="term" value="F:FMN binding"/>
    <property type="evidence" value="ECO:0007669"/>
    <property type="project" value="InterPro"/>
</dbReference>
<dbReference type="GO" id="GO:0042602">
    <property type="term" value="F:riboflavin reductase (NADPH) activity"/>
    <property type="evidence" value="ECO:0007669"/>
    <property type="project" value="TreeGrafter"/>
</dbReference>
<dbReference type="InterPro" id="IPR002563">
    <property type="entry name" value="Flavin_Rdtase-like_dom"/>
</dbReference>
<evidence type="ECO:0000256" key="2">
    <source>
        <dbReference type="ARBA" id="ARBA00023002"/>
    </source>
</evidence>
<dbReference type="SMART" id="SM00903">
    <property type="entry name" value="Flavin_Reduct"/>
    <property type="match status" value="1"/>
</dbReference>
<feature type="domain" description="Flavin reductase like" evidence="3">
    <location>
        <begin position="14"/>
        <end position="160"/>
    </location>
</feature>
<evidence type="ECO:0000256" key="1">
    <source>
        <dbReference type="ARBA" id="ARBA00008898"/>
    </source>
</evidence>
<name>A0A9X2HS95_9SPHN</name>
<keyword evidence="2" id="KW-0560">Oxidoreductase</keyword>